<feature type="modified residue" description="4-aspartylphosphate" evidence="6">
    <location>
        <position position="88"/>
    </location>
</feature>
<keyword evidence="1 6" id="KW-0597">Phosphoprotein</keyword>
<dbReference type="InterPro" id="IPR011006">
    <property type="entry name" value="CheY-like_superfamily"/>
</dbReference>
<dbReference type="SMART" id="SM00862">
    <property type="entry name" value="Trans_reg_C"/>
    <property type="match status" value="1"/>
</dbReference>
<gene>
    <name evidence="10" type="ORF">BLA13014_07675</name>
</gene>
<evidence type="ECO:0000256" key="1">
    <source>
        <dbReference type="ARBA" id="ARBA00022553"/>
    </source>
</evidence>
<dbReference type="FunFam" id="3.40.50.2300:FF:000001">
    <property type="entry name" value="DNA-binding response regulator PhoB"/>
    <property type="match status" value="1"/>
</dbReference>
<name>A0A6P2SK33_9BURK</name>
<reference evidence="10 11" key="1">
    <citation type="submission" date="2019-09" db="EMBL/GenBank/DDBJ databases">
        <authorList>
            <person name="Depoorter E."/>
        </authorList>
    </citation>
    <scope>NUCLEOTIDE SEQUENCE [LARGE SCALE GENOMIC DNA]</scope>
    <source>
        <strain evidence="10">LMG 13014</strain>
    </source>
</reference>
<dbReference type="PANTHER" id="PTHR48111:SF22">
    <property type="entry name" value="REGULATOR OF RPOS"/>
    <property type="match status" value="1"/>
</dbReference>
<dbReference type="GO" id="GO:0000976">
    <property type="term" value="F:transcription cis-regulatory region binding"/>
    <property type="evidence" value="ECO:0007669"/>
    <property type="project" value="TreeGrafter"/>
</dbReference>
<dbReference type="Pfam" id="PF00072">
    <property type="entry name" value="Response_reg"/>
    <property type="match status" value="1"/>
</dbReference>
<dbReference type="InterPro" id="IPR036388">
    <property type="entry name" value="WH-like_DNA-bd_sf"/>
</dbReference>
<evidence type="ECO:0000256" key="3">
    <source>
        <dbReference type="ARBA" id="ARBA00023015"/>
    </source>
</evidence>
<dbReference type="GO" id="GO:0000156">
    <property type="term" value="F:phosphorelay response regulator activity"/>
    <property type="evidence" value="ECO:0007669"/>
    <property type="project" value="TreeGrafter"/>
</dbReference>
<dbReference type="InterPro" id="IPR016032">
    <property type="entry name" value="Sig_transdc_resp-reg_C-effctor"/>
</dbReference>
<dbReference type="PANTHER" id="PTHR48111">
    <property type="entry name" value="REGULATOR OF RPOS"/>
    <property type="match status" value="1"/>
</dbReference>
<evidence type="ECO:0000256" key="6">
    <source>
        <dbReference type="PROSITE-ProRule" id="PRU00169"/>
    </source>
</evidence>
<dbReference type="InterPro" id="IPR001867">
    <property type="entry name" value="OmpR/PhoB-type_DNA-bd"/>
</dbReference>
<keyword evidence="2" id="KW-0902">Two-component regulatory system</keyword>
<dbReference type="Pfam" id="PF00486">
    <property type="entry name" value="Trans_reg_C"/>
    <property type="match status" value="1"/>
</dbReference>
<dbReference type="Gene3D" id="3.40.50.2300">
    <property type="match status" value="1"/>
</dbReference>
<dbReference type="CDD" id="cd00383">
    <property type="entry name" value="trans_reg_C"/>
    <property type="match status" value="1"/>
</dbReference>
<protein>
    <submittedName>
        <fullName evidence="10">Response regulator</fullName>
    </submittedName>
</protein>
<evidence type="ECO:0000256" key="5">
    <source>
        <dbReference type="ARBA" id="ARBA00023163"/>
    </source>
</evidence>
<dbReference type="InterPro" id="IPR039420">
    <property type="entry name" value="WalR-like"/>
</dbReference>
<dbReference type="PROSITE" id="PS50110">
    <property type="entry name" value="RESPONSE_REGULATORY"/>
    <property type="match status" value="1"/>
</dbReference>
<accession>A0A6P2SK33</accession>
<sequence>MCGVELIDALADRNAPLHGKVGTCIRSTQKLTVAHSLMKVLIIEDDAAIAANVYDYLEGRGFHVDVASSGPAGLHLALSDAWDAILLDISLPGMDGLMLCRKLRDEAHRDTPVLMLTARDALDDKLSGFEYGADDYLVKPFSLKEVGARLDALTKRYRGLVAVPELRFVDVRLDLGTLAVERAGRPIKLQPKCLHLLRILMQSPTRVFTRAELESEVWGDELPGSDTLRAHVYTLRKALNQPGETELVETIHGIGYRLDADDSHAS</sequence>
<evidence type="ECO:0000313" key="11">
    <source>
        <dbReference type="Proteomes" id="UP000494261"/>
    </source>
</evidence>
<evidence type="ECO:0000256" key="4">
    <source>
        <dbReference type="ARBA" id="ARBA00023125"/>
    </source>
</evidence>
<dbReference type="Proteomes" id="UP000494261">
    <property type="component" value="Unassembled WGS sequence"/>
</dbReference>
<evidence type="ECO:0000313" key="10">
    <source>
        <dbReference type="EMBL" id="VWC50242.1"/>
    </source>
</evidence>
<dbReference type="GO" id="GO:0005829">
    <property type="term" value="C:cytosol"/>
    <property type="evidence" value="ECO:0007669"/>
    <property type="project" value="TreeGrafter"/>
</dbReference>
<dbReference type="AlphaFoldDB" id="A0A6P2SK33"/>
<evidence type="ECO:0000259" key="9">
    <source>
        <dbReference type="PROSITE" id="PS51755"/>
    </source>
</evidence>
<dbReference type="SUPFAM" id="SSF46894">
    <property type="entry name" value="C-terminal effector domain of the bipartite response regulators"/>
    <property type="match status" value="1"/>
</dbReference>
<feature type="domain" description="Response regulatory" evidence="8">
    <location>
        <begin position="39"/>
        <end position="154"/>
    </location>
</feature>
<dbReference type="SUPFAM" id="SSF52172">
    <property type="entry name" value="CheY-like"/>
    <property type="match status" value="1"/>
</dbReference>
<dbReference type="GO" id="GO:0032993">
    <property type="term" value="C:protein-DNA complex"/>
    <property type="evidence" value="ECO:0007669"/>
    <property type="project" value="TreeGrafter"/>
</dbReference>
<keyword evidence="3" id="KW-0805">Transcription regulation</keyword>
<feature type="domain" description="OmpR/PhoB-type" evidence="9">
    <location>
        <begin position="163"/>
        <end position="260"/>
    </location>
</feature>
<keyword evidence="4 7" id="KW-0238">DNA-binding</keyword>
<dbReference type="InterPro" id="IPR001789">
    <property type="entry name" value="Sig_transdc_resp-reg_receiver"/>
</dbReference>
<evidence type="ECO:0000256" key="2">
    <source>
        <dbReference type="ARBA" id="ARBA00023012"/>
    </source>
</evidence>
<dbReference type="PROSITE" id="PS51755">
    <property type="entry name" value="OMPR_PHOB"/>
    <property type="match status" value="1"/>
</dbReference>
<evidence type="ECO:0000256" key="7">
    <source>
        <dbReference type="PROSITE-ProRule" id="PRU01091"/>
    </source>
</evidence>
<dbReference type="SMART" id="SM00448">
    <property type="entry name" value="REC"/>
    <property type="match status" value="1"/>
</dbReference>
<dbReference type="CDD" id="cd17574">
    <property type="entry name" value="REC_OmpR"/>
    <property type="match status" value="1"/>
</dbReference>
<organism evidence="10 11">
    <name type="scientific">Burkholderia aenigmatica</name>
    <dbReference type="NCBI Taxonomy" id="2015348"/>
    <lineage>
        <taxon>Bacteria</taxon>
        <taxon>Pseudomonadati</taxon>
        <taxon>Pseudomonadota</taxon>
        <taxon>Betaproteobacteria</taxon>
        <taxon>Burkholderiales</taxon>
        <taxon>Burkholderiaceae</taxon>
        <taxon>Burkholderia</taxon>
        <taxon>Burkholderia cepacia complex</taxon>
    </lineage>
</organism>
<keyword evidence="5" id="KW-0804">Transcription</keyword>
<feature type="DNA-binding region" description="OmpR/PhoB-type" evidence="7">
    <location>
        <begin position="163"/>
        <end position="260"/>
    </location>
</feature>
<evidence type="ECO:0000259" key="8">
    <source>
        <dbReference type="PROSITE" id="PS50110"/>
    </source>
</evidence>
<dbReference type="EMBL" id="CABVQC010000091">
    <property type="protein sequence ID" value="VWC50242.1"/>
    <property type="molecule type" value="Genomic_DNA"/>
</dbReference>
<proteinExistence type="predicted"/>
<dbReference type="GO" id="GO:0006355">
    <property type="term" value="P:regulation of DNA-templated transcription"/>
    <property type="evidence" value="ECO:0007669"/>
    <property type="project" value="InterPro"/>
</dbReference>
<dbReference type="Gene3D" id="1.10.10.10">
    <property type="entry name" value="Winged helix-like DNA-binding domain superfamily/Winged helix DNA-binding domain"/>
    <property type="match status" value="1"/>
</dbReference>